<proteinExistence type="predicted"/>
<evidence type="ECO:0000313" key="2">
    <source>
        <dbReference type="Proteomes" id="UP000612349"/>
    </source>
</evidence>
<name>A0A917DWF5_9SPHN</name>
<evidence type="ECO:0000313" key="1">
    <source>
        <dbReference type="EMBL" id="GGD73151.1"/>
    </source>
</evidence>
<comment type="caution">
    <text evidence="1">The sequence shown here is derived from an EMBL/GenBank/DDBJ whole genome shotgun (WGS) entry which is preliminary data.</text>
</comment>
<gene>
    <name evidence="1" type="ORF">GCM10010990_23470</name>
</gene>
<reference evidence="1" key="2">
    <citation type="submission" date="2020-09" db="EMBL/GenBank/DDBJ databases">
        <authorList>
            <person name="Sun Q."/>
            <person name="Zhou Y."/>
        </authorList>
    </citation>
    <scope>NUCLEOTIDE SEQUENCE</scope>
    <source>
        <strain evidence="1">CGMCC 1.15360</strain>
    </source>
</reference>
<reference evidence="1" key="1">
    <citation type="journal article" date="2014" name="Int. J. Syst. Evol. Microbiol.">
        <title>Complete genome sequence of Corynebacterium casei LMG S-19264T (=DSM 44701T), isolated from a smear-ripened cheese.</title>
        <authorList>
            <consortium name="US DOE Joint Genome Institute (JGI-PGF)"/>
            <person name="Walter F."/>
            <person name="Albersmeier A."/>
            <person name="Kalinowski J."/>
            <person name="Ruckert C."/>
        </authorList>
    </citation>
    <scope>NUCLEOTIDE SEQUENCE</scope>
    <source>
        <strain evidence="1">CGMCC 1.15360</strain>
    </source>
</reference>
<evidence type="ECO:0008006" key="3">
    <source>
        <dbReference type="Google" id="ProtNLM"/>
    </source>
</evidence>
<dbReference type="AlphaFoldDB" id="A0A917DWF5"/>
<accession>A0A917DWF5</accession>
<sequence length="274" mass="31436">MTEFDRRKFPPPEDEAMLPWYRGIFDCGFISLHPFFVIEGLDPRLNEHGTLVLEGKDRPAGADFIKWMDQLSAEHSKGKELHGRSVDHMAKRFGQMIGWGEMCERLGLEDHCELDAALRTHIKGLRDDLTDPEAADRMVRHCAANRIFLPVEGDIPPLFEAKLAAMFRRAGFTEIIAGDEFGDDECIVPVIGLDNEKPWITRDDFPTYGHLRLMAPDHSMLAWVHWDSFYTAIFATKERAASLDLDTTFEGFWCAEETKTFWLTQRPLPLVQPR</sequence>
<dbReference type="RefSeq" id="WP_066777346.1">
    <property type="nucleotide sequence ID" value="NZ_BMIP01000005.1"/>
</dbReference>
<dbReference type="EMBL" id="BMIP01000005">
    <property type="protein sequence ID" value="GGD73151.1"/>
    <property type="molecule type" value="Genomic_DNA"/>
</dbReference>
<keyword evidence="2" id="KW-1185">Reference proteome</keyword>
<dbReference type="Proteomes" id="UP000612349">
    <property type="component" value="Unassembled WGS sequence"/>
</dbReference>
<organism evidence="1 2">
    <name type="scientific">Croceicoccus mobilis</name>
    <dbReference type="NCBI Taxonomy" id="1703339"/>
    <lineage>
        <taxon>Bacteria</taxon>
        <taxon>Pseudomonadati</taxon>
        <taxon>Pseudomonadota</taxon>
        <taxon>Alphaproteobacteria</taxon>
        <taxon>Sphingomonadales</taxon>
        <taxon>Erythrobacteraceae</taxon>
        <taxon>Croceicoccus</taxon>
    </lineage>
</organism>
<protein>
    <recommendedName>
        <fullName evidence="3">DUF2711 domain-containing protein</fullName>
    </recommendedName>
</protein>